<name>A0A1I4EB13_9RHOB</name>
<dbReference type="AlphaFoldDB" id="A0A1I4EB13"/>
<sequence length="380" mass="40000">MKVLIAVTHLLGTGHLGRALTLGRAFAKTGHEVVVLSGGRPAPHLDARGVQVVQAPSLASDGTNFTRLLCGDGREADAQYLNDRSAFMVATLMAHQPDVLITELFPFGRRSLATEFVALLTACKDLPRKPLILGSVRDILAPPSKPAKATRARDILLAHYDGVLVHSDPAITELSVSWPVTPDVADMLKYTGFVTQDPAGPHPEGVGNGEVIVSAGGGSVGQTLFEAAVEAARGHPLHWRILVGGTDKAERIAALKARAGAMDITIEPVRPDFREMLSGAAASVSMCGYNTAMDLLQSGVPAVLVPFDDGGEVEQTLRGQSLAAQGGFEVLMAQDVTPDSLSRNVTRVLKSGKRSAASLRMDGAAETVRIVETMLAEVPA</sequence>
<organism evidence="2 3">
    <name type="scientific">Shimia haliotis</name>
    <dbReference type="NCBI Taxonomy" id="1280847"/>
    <lineage>
        <taxon>Bacteria</taxon>
        <taxon>Pseudomonadati</taxon>
        <taxon>Pseudomonadota</taxon>
        <taxon>Alphaproteobacteria</taxon>
        <taxon>Rhodobacterales</taxon>
        <taxon>Roseobacteraceae</taxon>
    </lineage>
</organism>
<dbReference type="GO" id="GO:0016758">
    <property type="term" value="F:hexosyltransferase activity"/>
    <property type="evidence" value="ECO:0007669"/>
    <property type="project" value="InterPro"/>
</dbReference>
<dbReference type="OrthoDB" id="503443at2"/>
<accession>A0A1I4EB13</accession>
<evidence type="ECO:0000259" key="1">
    <source>
        <dbReference type="Pfam" id="PF04101"/>
    </source>
</evidence>
<dbReference type="Pfam" id="PF04101">
    <property type="entry name" value="Glyco_tran_28_C"/>
    <property type="match status" value="1"/>
</dbReference>
<dbReference type="Proteomes" id="UP000198851">
    <property type="component" value="Unassembled WGS sequence"/>
</dbReference>
<gene>
    <name evidence="2" type="ORF">SAMN04488036_104126</name>
</gene>
<dbReference type="PANTHER" id="PTHR21015">
    <property type="entry name" value="UDP-N-ACETYLGLUCOSAMINE--N-ACETYLMURAMYL-(PENTAPEPTIDE) PYROPHOSPHORYL-UNDECAPRENOL N-ACETYLGLUCOSAMINE TRANSFERASE 1"/>
    <property type="match status" value="1"/>
</dbReference>
<reference evidence="3" key="1">
    <citation type="submission" date="2016-10" db="EMBL/GenBank/DDBJ databases">
        <authorList>
            <person name="Varghese N."/>
            <person name="Submissions S."/>
        </authorList>
    </citation>
    <scope>NUCLEOTIDE SEQUENCE [LARGE SCALE GENOMIC DNA]</scope>
    <source>
        <strain evidence="3">DSM 28453</strain>
    </source>
</reference>
<keyword evidence="2" id="KW-0808">Transferase</keyword>
<dbReference type="PANTHER" id="PTHR21015:SF28">
    <property type="entry name" value="SLL1722 PROTEIN"/>
    <property type="match status" value="1"/>
</dbReference>
<feature type="domain" description="Glycosyl transferase family 28 C-terminal" evidence="1">
    <location>
        <begin position="217"/>
        <end position="361"/>
    </location>
</feature>
<evidence type="ECO:0000313" key="3">
    <source>
        <dbReference type="Proteomes" id="UP000198851"/>
    </source>
</evidence>
<protein>
    <submittedName>
        <fullName evidence="2">Predicted glycosyl transferase</fullName>
    </submittedName>
</protein>
<proteinExistence type="predicted"/>
<dbReference type="Gene3D" id="3.40.50.2000">
    <property type="entry name" value="Glycogen Phosphorylase B"/>
    <property type="match status" value="2"/>
</dbReference>
<dbReference type="InterPro" id="IPR007235">
    <property type="entry name" value="Glyco_trans_28_C"/>
</dbReference>
<dbReference type="SUPFAM" id="SSF53756">
    <property type="entry name" value="UDP-Glycosyltransferase/glycogen phosphorylase"/>
    <property type="match status" value="1"/>
</dbReference>
<dbReference type="EMBL" id="FOSZ01000004">
    <property type="protein sequence ID" value="SFL02379.1"/>
    <property type="molecule type" value="Genomic_DNA"/>
</dbReference>
<dbReference type="STRING" id="1280847.SAMN04488036_104126"/>
<dbReference type="RefSeq" id="WP_093323777.1">
    <property type="nucleotide sequence ID" value="NZ_FOSZ01000004.1"/>
</dbReference>
<keyword evidence="3" id="KW-1185">Reference proteome</keyword>
<evidence type="ECO:0000313" key="2">
    <source>
        <dbReference type="EMBL" id="SFL02379.1"/>
    </source>
</evidence>